<dbReference type="RefSeq" id="WP_379536042.1">
    <property type="nucleotide sequence ID" value="NZ_JBHSBI010000064.1"/>
</dbReference>
<keyword evidence="2" id="KW-1185">Reference proteome</keyword>
<evidence type="ECO:0000313" key="2">
    <source>
        <dbReference type="Proteomes" id="UP001595851"/>
    </source>
</evidence>
<name>A0ABV8GU58_9ACTN</name>
<comment type="caution">
    <text evidence="1">The sequence shown here is derived from an EMBL/GenBank/DDBJ whole genome shotgun (WGS) entry which is preliminary data.</text>
</comment>
<organism evidence="1 2">
    <name type="scientific">Nonomuraea purpurea</name>
    <dbReference type="NCBI Taxonomy" id="1849276"/>
    <lineage>
        <taxon>Bacteria</taxon>
        <taxon>Bacillati</taxon>
        <taxon>Actinomycetota</taxon>
        <taxon>Actinomycetes</taxon>
        <taxon>Streptosporangiales</taxon>
        <taxon>Streptosporangiaceae</taxon>
        <taxon>Nonomuraea</taxon>
    </lineage>
</organism>
<sequence length="139" mass="15437">MITAPADNVTRAGAADCSPFLACTLPQLSKGINCDMMITCAFRLAYVTVTNAFAALRLLPLGDRDKDIEILALRHQITVLERQLGADTKVRFAPAYRVFLAALLAPLPHGVLRRLRLLVWSDTVLRRHRDLLKQGHAHI</sequence>
<proteinExistence type="predicted"/>
<dbReference type="Proteomes" id="UP001595851">
    <property type="component" value="Unassembled WGS sequence"/>
</dbReference>
<evidence type="ECO:0000313" key="1">
    <source>
        <dbReference type="EMBL" id="MFC4016252.1"/>
    </source>
</evidence>
<gene>
    <name evidence="1" type="ORF">ACFOY2_54220</name>
</gene>
<reference evidence="2" key="1">
    <citation type="journal article" date="2019" name="Int. J. Syst. Evol. Microbiol.">
        <title>The Global Catalogue of Microorganisms (GCM) 10K type strain sequencing project: providing services to taxonomists for standard genome sequencing and annotation.</title>
        <authorList>
            <consortium name="The Broad Institute Genomics Platform"/>
            <consortium name="The Broad Institute Genome Sequencing Center for Infectious Disease"/>
            <person name="Wu L."/>
            <person name="Ma J."/>
        </authorList>
    </citation>
    <scope>NUCLEOTIDE SEQUENCE [LARGE SCALE GENOMIC DNA]</scope>
    <source>
        <strain evidence="2">TBRC 1276</strain>
    </source>
</reference>
<accession>A0ABV8GU58</accession>
<protein>
    <submittedName>
        <fullName evidence="1">Uncharacterized protein</fullName>
    </submittedName>
</protein>
<dbReference type="EMBL" id="JBHSBI010000064">
    <property type="protein sequence ID" value="MFC4016252.1"/>
    <property type="molecule type" value="Genomic_DNA"/>
</dbReference>